<dbReference type="EMBL" id="JMQC01000008">
    <property type="protein sequence ID" value="KFN01910.1"/>
    <property type="molecule type" value="Genomic_DNA"/>
</dbReference>
<keyword evidence="1" id="KW-0472">Membrane</keyword>
<sequence length="53" mass="5580">MTGTIAYGDNKVSVIGIATLILPAVVFSNVSPPDASVRGIEVERSACHIRKPE</sequence>
<organism evidence="2 3">
    <name type="scientific">Bacillus clarus</name>
    <dbReference type="NCBI Taxonomy" id="2338372"/>
    <lineage>
        <taxon>Bacteria</taxon>
        <taxon>Bacillati</taxon>
        <taxon>Bacillota</taxon>
        <taxon>Bacilli</taxon>
        <taxon>Bacillales</taxon>
        <taxon>Bacillaceae</taxon>
        <taxon>Bacillus</taxon>
        <taxon>Bacillus cereus group</taxon>
    </lineage>
</organism>
<proteinExistence type="predicted"/>
<protein>
    <submittedName>
        <fullName evidence="2">Uncharacterized protein</fullName>
    </submittedName>
</protein>
<name>A0A090YU10_9BACI</name>
<comment type="caution">
    <text evidence="2">The sequence shown here is derived from an EMBL/GenBank/DDBJ whole genome shotgun (WGS) entry which is preliminary data.</text>
</comment>
<keyword evidence="1" id="KW-0812">Transmembrane</keyword>
<dbReference type="AlphaFoldDB" id="A0A090YU10"/>
<feature type="transmembrane region" description="Helical" evidence="1">
    <location>
        <begin position="12"/>
        <end position="30"/>
    </location>
</feature>
<keyword evidence="1" id="KW-1133">Transmembrane helix</keyword>
<evidence type="ECO:0000313" key="2">
    <source>
        <dbReference type="EMBL" id="KFN01910.1"/>
    </source>
</evidence>
<reference evidence="2 3" key="1">
    <citation type="submission" date="2014-04" db="EMBL/GenBank/DDBJ databases">
        <authorList>
            <person name="Bishop-Lilly K.A."/>
            <person name="Broomall S.M."/>
            <person name="Chain P.S."/>
            <person name="Chertkov O."/>
            <person name="Coyne S.R."/>
            <person name="Daligault H.E."/>
            <person name="Davenport K.W."/>
            <person name="Erkkila T."/>
            <person name="Frey K.G."/>
            <person name="Gibbons H.S."/>
            <person name="Gu W."/>
            <person name="Jaissle J."/>
            <person name="Johnson S.L."/>
            <person name="Koroleva G.I."/>
            <person name="Ladner J.T."/>
            <person name="Lo C.-C."/>
            <person name="Minogue T.D."/>
            <person name="Munk C."/>
            <person name="Palacios G.F."/>
            <person name="Redden C.L."/>
            <person name="Rosenzweig C.N."/>
            <person name="Scholz M.B."/>
            <person name="Teshima H."/>
            <person name="Xu Y."/>
        </authorList>
    </citation>
    <scope>NUCLEOTIDE SEQUENCE [LARGE SCALE GENOMIC DNA]</scope>
    <source>
        <strain evidence="2 3">BHP</strain>
    </source>
</reference>
<evidence type="ECO:0000256" key="1">
    <source>
        <dbReference type="SAM" id="Phobius"/>
    </source>
</evidence>
<evidence type="ECO:0000313" key="3">
    <source>
        <dbReference type="Proteomes" id="UP000029389"/>
    </source>
</evidence>
<dbReference type="Proteomes" id="UP000029389">
    <property type="component" value="Unassembled WGS sequence"/>
</dbReference>
<gene>
    <name evidence="2" type="ORF">DJ93_133</name>
</gene>
<accession>A0A090YU10</accession>